<evidence type="ECO:0000313" key="2">
    <source>
        <dbReference type="EMBL" id="AMF92399.1"/>
    </source>
</evidence>
<evidence type="ECO:0000313" key="5">
    <source>
        <dbReference type="Proteomes" id="UP000254626"/>
    </source>
</evidence>
<feature type="domain" description="DUF3850" evidence="1">
    <location>
        <begin position="6"/>
        <end position="80"/>
    </location>
</feature>
<dbReference type="EMBL" id="CP014034">
    <property type="protein sequence ID" value="AMF92399.1"/>
    <property type="molecule type" value="Genomic_DNA"/>
</dbReference>
<organism evidence="3 5">
    <name type="scientific">Vibrio fluvialis</name>
    <dbReference type="NCBI Taxonomy" id="676"/>
    <lineage>
        <taxon>Bacteria</taxon>
        <taxon>Pseudomonadati</taxon>
        <taxon>Pseudomonadota</taxon>
        <taxon>Gammaproteobacteria</taxon>
        <taxon>Vibrionales</taxon>
        <taxon>Vibrionaceae</taxon>
        <taxon>Vibrio</taxon>
    </lineage>
</organism>
<reference evidence="3 5" key="3">
    <citation type="submission" date="2018-06" db="EMBL/GenBank/DDBJ databases">
        <authorList>
            <consortium name="Pathogen Informatics"/>
            <person name="Doyle S."/>
        </authorList>
    </citation>
    <scope>NUCLEOTIDE SEQUENCE [LARGE SCALE GENOMIC DNA]</scope>
    <source>
        <strain evidence="3 5">NCTC11327</strain>
    </source>
</reference>
<dbReference type="Gene3D" id="2.30.130.30">
    <property type="entry name" value="Hypothetical protein"/>
    <property type="match status" value="1"/>
</dbReference>
<protein>
    <submittedName>
        <fullName evidence="2">DUF3850 domain-containing protein</fullName>
    </submittedName>
    <submittedName>
        <fullName evidence="3">Domain of Uncharacterized Function with PDB structure</fullName>
    </submittedName>
</protein>
<dbReference type="Proteomes" id="UP000057088">
    <property type="component" value="Chromosome 1"/>
</dbReference>
<name>A0AAX2LVR3_VIBFL</name>
<evidence type="ECO:0000313" key="4">
    <source>
        <dbReference type="Proteomes" id="UP000057088"/>
    </source>
</evidence>
<dbReference type="InterPro" id="IPR039440">
    <property type="entry name" value="DUF3850"/>
</dbReference>
<gene>
    <name evidence="2" type="ORF">AL536_02660</name>
    <name evidence="3" type="ORF">NCTC11327_04115</name>
</gene>
<evidence type="ECO:0000259" key="1">
    <source>
        <dbReference type="Pfam" id="PF12961"/>
    </source>
</evidence>
<dbReference type="SUPFAM" id="SSF88697">
    <property type="entry name" value="PUA domain-like"/>
    <property type="match status" value="1"/>
</dbReference>
<dbReference type="RefSeq" id="WP_061055534.1">
    <property type="nucleotide sequence ID" value="NZ_CABLBX010000004.1"/>
</dbReference>
<dbReference type="GeneID" id="29384050"/>
<reference evidence="2" key="2">
    <citation type="submission" date="2018-01" db="EMBL/GenBank/DDBJ databases">
        <title>FDA dAtabase for Regulatory Grade micrObial Sequences (FDA-ARGOS): Supporting development and validation of Infectious Disease Dx tests.</title>
        <authorList>
            <person name="Hoffmann M."/>
            <person name="Allard M."/>
            <person name="Evans P."/>
            <person name="Brown E."/>
            <person name="Tallon L."/>
            <person name="Sadzewicz L."/>
            <person name="Sengamalay N."/>
            <person name="Ott S."/>
            <person name="Godinez A."/>
            <person name="Nagaraj S."/>
            <person name="Vyas G."/>
            <person name="Aluvathingal J."/>
            <person name="Nadendla S."/>
            <person name="Geyer C."/>
            <person name="Sichtig H."/>
        </authorList>
    </citation>
    <scope>NUCLEOTIDE SEQUENCE</scope>
    <source>
        <strain evidence="2">ATCC 33809</strain>
    </source>
</reference>
<reference evidence="4" key="1">
    <citation type="submission" date="2015-12" db="EMBL/GenBank/DDBJ databases">
        <title>FDA dAtabase for Regulatory Grade micrObial Sequences (FDA-ARGOS): Supporting development and validation of Infectious Disease Dx tests.</title>
        <authorList>
            <person name="Hoffmann M."/>
            <person name="Allard M."/>
            <person name="Evans P."/>
            <person name="Brown E."/>
            <person name="Tallon L.J."/>
            <person name="Sadzewicz L."/>
            <person name="Sengamalay N."/>
            <person name="Ott S."/>
            <person name="Godinez A."/>
            <person name="Nagaraj S."/>
            <person name="Vyas G."/>
            <person name="Aluvathingal J."/>
            <person name="Nadendla S."/>
            <person name="Geyer C."/>
            <person name="Sichtig H."/>
        </authorList>
    </citation>
    <scope>NUCLEOTIDE SEQUENCE [LARGE SCALE GENOMIC DNA]</scope>
    <source>
        <strain evidence="4">ATCC 33809</strain>
    </source>
</reference>
<keyword evidence="4" id="KW-1185">Reference proteome</keyword>
<dbReference type="KEGG" id="vfl:AL536_02660"/>
<evidence type="ECO:0000313" key="3">
    <source>
        <dbReference type="EMBL" id="SUQ27242.1"/>
    </source>
</evidence>
<dbReference type="InterPro" id="IPR015947">
    <property type="entry name" value="PUA-like_sf"/>
</dbReference>
<sequence>MSTLTIHELKISAENFTEVLAGRKTHEVRFNDRNYQIGDCLNLREIDESGHYTGQEMNTQISHVLHGDQYGLAEGWCVLSLKNTTHNKAQKLIEYLRDRLEETCDCIEAGYGIARSSGHSTSDAAMTVEGGRVFIEEANQFLNTFAESQPCNTPQ</sequence>
<dbReference type="EMBL" id="UHIP01000002">
    <property type="protein sequence ID" value="SUQ27242.1"/>
    <property type="molecule type" value="Genomic_DNA"/>
</dbReference>
<dbReference type="AlphaFoldDB" id="A0AAX2LVR3"/>
<dbReference type="Proteomes" id="UP000254626">
    <property type="component" value="Unassembled WGS sequence"/>
</dbReference>
<dbReference type="Pfam" id="PF12961">
    <property type="entry name" value="DUF3850"/>
    <property type="match status" value="1"/>
</dbReference>
<proteinExistence type="predicted"/>
<accession>A0AAX2LVR3</accession>